<comment type="subcellular location">
    <subcellularLocation>
        <location evidence="1">Nucleus</location>
    </subcellularLocation>
</comment>
<dbReference type="InterPro" id="IPR015300">
    <property type="entry name" value="DNA-bd_pseudobarrel_sf"/>
</dbReference>
<dbReference type="InterPro" id="IPR044837">
    <property type="entry name" value="REM16-like"/>
</dbReference>
<dbReference type="CDD" id="cd10017">
    <property type="entry name" value="B3_DNA"/>
    <property type="match status" value="2"/>
</dbReference>
<feature type="region of interest" description="Disordered" evidence="6">
    <location>
        <begin position="368"/>
        <end position="395"/>
    </location>
</feature>
<dbReference type="PANTHER" id="PTHR31391:SF157">
    <property type="entry name" value="B3 DOMAIN-CONTAINING PROTEIN REM16"/>
    <property type="match status" value="1"/>
</dbReference>
<dbReference type="Pfam" id="PF02362">
    <property type="entry name" value="B3"/>
    <property type="match status" value="2"/>
</dbReference>
<dbReference type="Proteomes" id="UP001630127">
    <property type="component" value="Unassembled WGS sequence"/>
</dbReference>
<dbReference type="EMBL" id="JBJUIK010000014">
    <property type="protein sequence ID" value="KAL3505231.1"/>
    <property type="molecule type" value="Genomic_DNA"/>
</dbReference>
<dbReference type="PROSITE" id="PS50863">
    <property type="entry name" value="B3"/>
    <property type="match status" value="2"/>
</dbReference>
<evidence type="ECO:0000259" key="7">
    <source>
        <dbReference type="PROSITE" id="PS50863"/>
    </source>
</evidence>
<sequence>MKFTGLISSHFSPVFSESLLWSIFRSLKRITLLTKEKKMEDQCKVCCKRVKDTYWSRFQVFQFFQFVTGFCHQILNIPQKVARNFKKKLGETVSLRSPRGNTWDVSLMTDGDSLFFRSGWQKFVKDNFLKKNDLLTFKYNGASQFDVLMFDGETSCVKESSCFISRCEQGVDTRRKRKQKTPEAATNECSTDVVNFTVFKKPRTKYALIPSVGQPDPGNGDMHKAPESSSKPSSAHTLVYPSNRRSVTEEEKEMALRMAQEAASEYSFVKVMRASHVDNAFYLTVPSKWARSHLHAESQHIQLKFEERTWDAILFKTKNGGALSRSDWRIFVTDNSLEEYDACAFNLVSETTNAIVMDVKIFRAVDANPSSQVTPVSSKGKKPMEQTGKGKKQKE</sequence>
<evidence type="ECO:0000256" key="2">
    <source>
        <dbReference type="ARBA" id="ARBA00023015"/>
    </source>
</evidence>
<feature type="domain" description="TF-B3" evidence="7">
    <location>
        <begin position="268"/>
        <end position="365"/>
    </location>
</feature>
<evidence type="ECO:0000256" key="4">
    <source>
        <dbReference type="ARBA" id="ARBA00023163"/>
    </source>
</evidence>
<evidence type="ECO:0000256" key="1">
    <source>
        <dbReference type="ARBA" id="ARBA00004123"/>
    </source>
</evidence>
<evidence type="ECO:0000313" key="8">
    <source>
        <dbReference type="EMBL" id="KAL3505231.1"/>
    </source>
</evidence>
<protein>
    <recommendedName>
        <fullName evidence="7">TF-B3 domain-containing protein</fullName>
    </recommendedName>
</protein>
<accession>A0ABD2YE43</accession>
<organism evidence="8 9">
    <name type="scientific">Cinchona calisaya</name>
    <dbReference type="NCBI Taxonomy" id="153742"/>
    <lineage>
        <taxon>Eukaryota</taxon>
        <taxon>Viridiplantae</taxon>
        <taxon>Streptophyta</taxon>
        <taxon>Embryophyta</taxon>
        <taxon>Tracheophyta</taxon>
        <taxon>Spermatophyta</taxon>
        <taxon>Magnoliopsida</taxon>
        <taxon>eudicotyledons</taxon>
        <taxon>Gunneridae</taxon>
        <taxon>Pentapetalae</taxon>
        <taxon>asterids</taxon>
        <taxon>lamiids</taxon>
        <taxon>Gentianales</taxon>
        <taxon>Rubiaceae</taxon>
        <taxon>Cinchonoideae</taxon>
        <taxon>Cinchoneae</taxon>
        <taxon>Cinchona</taxon>
    </lineage>
</organism>
<dbReference type="AlphaFoldDB" id="A0ABD2YE43"/>
<dbReference type="SMART" id="SM01019">
    <property type="entry name" value="B3"/>
    <property type="match status" value="2"/>
</dbReference>
<proteinExistence type="predicted"/>
<keyword evidence="2" id="KW-0805">Transcription regulation</keyword>
<keyword evidence="9" id="KW-1185">Reference proteome</keyword>
<dbReference type="GO" id="GO:0003677">
    <property type="term" value="F:DNA binding"/>
    <property type="evidence" value="ECO:0007669"/>
    <property type="project" value="UniProtKB-KW"/>
</dbReference>
<name>A0ABD2YE43_9GENT</name>
<feature type="domain" description="TF-B3" evidence="7">
    <location>
        <begin position="60"/>
        <end position="153"/>
    </location>
</feature>
<feature type="compositionally biased region" description="Low complexity" evidence="6">
    <location>
        <begin position="227"/>
        <end position="236"/>
    </location>
</feature>
<dbReference type="Gene3D" id="2.40.330.10">
    <property type="entry name" value="DNA-binding pseudobarrel domain"/>
    <property type="match status" value="2"/>
</dbReference>
<dbReference type="PANTHER" id="PTHR31391">
    <property type="entry name" value="B3 DOMAIN-CONTAINING PROTEIN OS11G0197600-RELATED"/>
    <property type="match status" value="1"/>
</dbReference>
<feature type="region of interest" description="Disordered" evidence="6">
    <location>
        <begin position="211"/>
        <end position="239"/>
    </location>
</feature>
<dbReference type="GO" id="GO:0005634">
    <property type="term" value="C:nucleus"/>
    <property type="evidence" value="ECO:0007669"/>
    <property type="project" value="UniProtKB-SubCell"/>
</dbReference>
<evidence type="ECO:0000256" key="6">
    <source>
        <dbReference type="SAM" id="MobiDB-lite"/>
    </source>
</evidence>
<keyword evidence="5" id="KW-0539">Nucleus</keyword>
<keyword evidence="4" id="KW-0804">Transcription</keyword>
<evidence type="ECO:0000256" key="3">
    <source>
        <dbReference type="ARBA" id="ARBA00023125"/>
    </source>
</evidence>
<dbReference type="SUPFAM" id="SSF101936">
    <property type="entry name" value="DNA-binding pseudobarrel domain"/>
    <property type="match status" value="2"/>
</dbReference>
<evidence type="ECO:0000256" key="5">
    <source>
        <dbReference type="ARBA" id="ARBA00023242"/>
    </source>
</evidence>
<evidence type="ECO:0000313" key="9">
    <source>
        <dbReference type="Proteomes" id="UP001630127"/>
    </source>
</evidence>
<feature type="compositionally biased region" description="Polar residues" evidence="6">
    <location>
        <begin position="368"/>
        <end position="377"/>
    </location>
</feature>
<dbReference type="InterPro" id="IPR003340">
    <property type="entry name" value="B3_DNA-bd"/>
</dbReference>
<gene>
    <name evidence="8" type="ORF">ACH5RR_035072</name>
</gene>
<reference evidence="8 9" key="1">
    <citation type="submission" date="2024-11" db="EMBL/GenBank/DDBJ databases">
        <title>A near-complete genome assembly of Cinchona calisaya.</title>
        <authorList>
            <person name="Lian D.C."/>
            <person name="Zhao X.W."/>
            <person name="Wei L."/>
        </authorList>
    </citation>
    <scope>NUCLEOTIDE SEQUENCE [LARGE SCALE GENOMIC DNA]</scope>
    <source>
        <tissue evidence="8">Nenye</tissue>
    </source>
</reference>
<comment type="caution">
    <text evidence="8">The sequence shown here is derived from an EMBL/GenBank/DDBJ whole genome shotgun (WGS) entry which is preliminary data.</text>
</comment>
<keyword evidence="3" id="KW-0238">DNA-binding</keyword>